<protein>
    <submittedName>
        <fullName evidence="1">Uncharacterized protein</fullName>
    </submittedName>
</protein>
<dbReference type="AlphaFoldDB" id="A0A938BR88"/>
<reference evidence="1" key="1">
    <citation type="submission" date="2019-03" db="EMBL/GenBank/DDBJ databases">
        <title>Lake Tanganyika Metagenome-Assembled Genomes (MAGs).</title>
        <authorList>
            <person name="Tran P."/>
        </authorList>
    </citation>
    <scope>NUCLEOTIDE SEQUENCE</scope>
    <source>
        <strain evidence="1">M_DeepCast_400m_m2_100</strain>
    </source>
</reference>
<organism evidence="1 2">
    <name type="scientific">Eiseniibacteriota bacterium</name>
    <dbReference type="NCBI Taxonomy" id="2212470"/>
    <lineage>
        <taxon>Bacteria</taxon>
        <taxon>Candidatus Eiseniibacteriota</taxon>
    </lineage>
</organism>
<comment type="caution">
    <text evidence="1">The sequence shown here is derived from an EMBL/GenBank/DDBJ whole genome shotgun (WGS) entry which is preliminary data.</text>
</comment>
<gene>
    <name evidence="1" type="ORF">FJY75_09375</name>
</gene>
<accession>A0A938BR88</accession>
<evidence type="ECO:0000313" key="1">
    <source>
        <dbReference type="EMBL" id="MBM3318047.1"/>
    </source>
</evidence>
<proteinExistence type="predicted"/>
<evidence type="ECO:0000313" key="2">
    <source>
        <dbReference type="Proteomes" id="UP000748308"/>
    </source>
</evidence>
<dbReference type="EMBL" id="VGIY01000248">
    <property type="protein sequence ID" value="MBM3318047.1"/>
    <property type="molecule type" value="Genomic_DNA"/>
</dbReference>
<sequence length="208" mass="21651">MKTNLRFQRTRREEGRALLVPRILGISLCALALALPAAALDPAAFLAADGRLDLDAARASGASGTVALDGWAARIDPLSGEPLLRAAGGARDEESRWSGEFGWPGVNEAVQALALYQGDLIAAGAFHTAGDILVRYIARWDGSRWHPLGAGLNSLVYALAVYDGELIVGGAFSQAGGSAAANIAAWNGTSWRPLGSGAGDRILSLHVH</sequence>
<name>A0A938BR88_UNCEI</name>
<dbReference type="Proteomes" id="UP000748308">
    <property type="component" value="Unassembled WGS sequence"/>
</dbReference>
<feature type="non-terminal residue" evidence="1">
    <location>
        <position position="208"/>
    </location>
</feature>